<dbReference type="Proteomes" id="UP001279522">
    <property type="component" value="Unassembled WGS sequence"/>
</dbReference>
<evidence type="ECO:0000313" key="1">
    <source>
        <dbReference type="EMBL" id="ELV3678252.1"/>
    </source>
</evidence>
<gene>
    <name evidence="1" type="ORF">SGX49_000636</name>
</gene>
<organism evidence="1 2">
    <name type="scientific">Citrobacter freundii</name>
    <dbReference type="NCBI Taxonomy" id="546"/>
    <lineage>
        <taxon>Bacteria</taxon>
        <taxon>Pseudomonadati</taxon>
        <taxon>Pseudomonadota</taxon>
        <taxon>Gammaproteobacteria</taxon>
        <taxon>Enterobacterales</taxon>
        <taxon>Enterobacteriaceae</taxon>
        <taxon>Citrobacter</taxon>
        <taxon>Citrobacter freundii complex</taxon>
    </lineage>
</organism>
<accession>A0AAN4CY30</accession>
<comment type="caution">
    <text evidence="1">The sequence shown here is derived from an EMBL/GenBank/DDBJ whole genome shotgun (WGS) entry which is preliminary data.</text>
</comment>
<name>A0AAN4CY30_CITFR</name>
<dbReference type="AlphaFoldDB" id="A0AAN4CY30"/>
<evidence type="ECO:0000313" key="2">
    <source>
        <dbReference type="Proteomes" id="UP001279522"/>
    </source>
</evidence>
<dbReference type="EMBL" id="ABOSXX010000002">
    <property type="protein sequence ID" value="ELV3678252.1"/>
    <property type="molecule type" value="Genomic_DNA"/>
</dbReference>
<protein>
    <submittedName>
        <fullName evidence="1">Uncharacterized protein</fullName>
    </submittedName>
</protein>
<reference evidence="1" key="1">
    <citation type="submission" date="2023-05" db="EMBL/GenBank/DDBJ databases">
        <authorList>
            <consortium name="Clinical and Environmental Microbiology Branch: Whole genome sequencing antimicrobial resistance pathogens in the healthcare setting"/>
        </authorList>
    </citation>
    <scope>NUCLEOTIDE SEQUENCE</scope>
    <source>
        <strain evidence="1">2023GN-00287</strain>
    </source>
</reference>
<proteinExistence type="predicted"/>
<sequence length="369" mass="40443">MNSTPATRTRASATAKLMAFYLSRDRILSLVNTEGLPPHVLHALQGKDVPMTSAILGSAVGSYVLDAIASGGIKTLQQLAAENAIQPGTPFIYNGHFYGKGFGYANKKPALTLTERLDEPMEGKKLVLEFSKNGLVNDTAYTRMAGSTRLFAFAYISDVTADTIRAIPYAIGDLVSGQSPMPLPFASTLELQPNDIEQFAGMDRTWMPSKTEFARLADVPEHKVKELICHLLEEHDVPKDWGGEESDLFSDRLLIGGERKTGAFLLKGPAKFHPMTPRDLGKNADQVYRLFNIPAQVYIVQHCHNVGAAVRKTVEAYALHRSFTAPCRFVIMDGVATAQLLRAHGLWDTKTPARRRSRSAGPSARSKTD</sequence>